<evidence type="ECO:0000259" key="7">
    <source>
        <dbReference type="SMART" id="SM00856"/>
    </source>
</evidence>
<feature type="domain" description="Pectinesterase inhibitor" evidence="7">
    <location>
        <begin position="30"/>
        <end position="190"/>
    </location>
</feature>
<dbReference type="GO" id="GO:0005576">
    <property type="term" value="C:extracellular region"/>
    <property type="evidence" value="ECO:0007669"/>
    <property type="project" value="UniProtKB-SubCell"/>
</dbReference>
<proteinExistence type="inferred from homology"/>
<gene>
    <name evidence="8" type="ORF">SI8410_10014303</name>
</gene>
<feature type="signal peptide" evidence="6">
    <location>
        <begin position="1"/>
        <end position="19"/>
    </location>
</feature>
<protein>
    <recommendedName>
        <fullName evidence="7">Pectinesterase inhibitor domain-containing protein</fullName>
    </recommendedName>
</protein>
<reference evidence="8" key="1">
    <citation type="submission" date="2020-02" db="EMBL/GenBank/DDBJ databases">
        <authorList>
            <person name="Scholz U."/>
            <person name="Mascher M."/>
            <person name="Fiebig A."/>
        </authorList>
    </citation>
    <scope>NUCLEOTIDE SEQUENCE</scope>
</reference>
<dbReference type="Proteomes" id="UP000663760">
    <property type="component" value="Chromosome 10"/>
</dbReference>
<dbReference type="GO" id="GO:0004857">
    <property type="term" value="F:enzyme inhibitor activity"/>
    <property type="evidence" value="ECO:0007669"/>
    <property type="project" value="InterPro"/>
</dbReference>
<feature type="chain" id="PRO_5029577781" description="Pectinesterase inhibitor domain-containing protein" evidence="6">
    <location>
        <begin position="20"/>
        <end position="198"/>
    </location>
</feature>
<dbReference type="SUPFAM" id="SSF101148">
    <property type="entry name" value="Plant invertase/pectin methylesterase inhibitor"/>
    <property type="match status" value="1"/>
</dbReference>
<evidence type="ECO:0000256" key="3">
    <source>
        <dbReference type="ARBA" id="ARBA00022729"/>
    </source>
</evidence>
<keyword evidence="2" id="KW-0964">Secreted</keyword>
<evidence type="ECO:0000256" key="5">
    <source>
        <dbReference type="ARBA" id="ARBA00038471"/>
    </source>
</evidence>
<evidence type="ECO:0000256" key="4">
    <source>
        <dbReference type="ARBA" id="ARBA00023157"/>
    </source>
</evidence>
<dbReference type="OrthoDB" id="1430376at2759"/>
<dbReference type="InterPro" id="IPR035513">
    <property type="entry name" value="Invertase/methylesterase_inhib"/>
</dbReference>
<evidence type="ECO:0000313" key="9">
    <source>
        <dbReference type="Proteomes" id="UP000663760"/>
    </source>
</evidence>
<sequence length="198" mass="21221">MERVLLAAVFLTLFSTCAGAGAGAGAALHPDVDFIRTSCRSTRYPALCEHSLTGFAGAVRRNPRQLAQTALAVTIYRARSASTFVGHLMDGARKIRSREAGAVRDCIENVSDSVDRLRRSVAEFGRMGKPGTPSFAWHLSNVQTWVSAALTDETTCLDGFSGTNVDAAMKTAIRRKIVGLAQETSNALALVNRIAARH</sequence>
<dbReference type="NCBIfam" id="TIGR01614">
    <property type="entry name" value="PME_inhib"/>
    <property type="match status" value="1"/>
</dbReference>
<dbReference type="PANTHER" id="PTHR31080">
    <property type="entry name" value="PECTINESTERASE INHIBITOR-LIKE"/>
    <property type="match status" value="1"/>
</dbReference>
<dbReference type="CDD" id="cd15798">
    <property type="entry name" value="PMEI-like_3"/>
    <property type="match status" value="1"/>
</dbReference>
<dbReference type="InterPro" id="IPR006501">
    <property type="entry name" value="Pectinesterase_inhib_dom"/>
</dbReference>
<dbReference type="PANTHER" id="PTHR31080:SF87">
    <property type="entry name" value="PECTINESTERASE INHIBITOR 7"/>
    <property type="match status" value="1"/>
</dbReference>
<dbReference type="FunFam" id="1.20.140.40:FF:000006">
    <property type="entry name" value="Pectinesterase inhibitor 3"/>
    <property type="match status" value="1"/>
</dbReference>
<evidence type="ECO:0000256" key="2">
    <source>
        <dbReference type="ARBA" id="ARBA00022525"/>
    </source>
</evidence>
<dbReference type="EMBL" id="LR746273">
    <property type="protein sequence ID" value="CAA7403625.1"/>
    <property type="molecule type" value="Genomic_DNA"/>
</dbReference>
<keyword evidence="3 6" id="KW-0732">Signal</keyword>
<comment type="subcellular location">
    <subcellularLocation>
        <location evidence="1">Secreted</location>
        <location evidence="1">Extracellular space</location>
    </subcellularLocation>
</comment>
<name>A0A7I8L302_SPIIN</name>
<dbReference type="InterPro" id="IPR051955">
    <property type="entry name" value="PME_Inhibitor"/>
</dbReference>
<evidence type="ECO:0000313" key="8">
    <source>
        <dbReference type="EMBL" id="CAA7403625.1"/>
    </source>
</evidence>
<dbReference type="AlphaFoldDB" id="A0A7I8L302"/>
<evidence type="ECO:0000256" key="6">
    <source>
        <dbReference type="SAM" id="SignalP"/>
    </source>
</evidence>
<organism evidence="8 9">
    <name type="scientific">Spirodela intermedia</name>
    <name type="common">Intermediate duckweed</name>
    <dbReference type="NCBI Taxonomy" id="51605"/>
    <lineage>
        <taxon>Eukaryota</taxon>
        <taxon>Viridiplantae</taxon>
        <taxon>Streptophyta</taxon>
        <taxon>Embryophyta</taxon>
        <taxon>Tracheophyta</taxon>
        <taxon>Spermatophyta</taxon>
        <taxon>Magnoliopsida</taxon>
        <taxon>Liliopsida</taxon>
        <taxon>Araceae</taxon>
        <taxon>Lemnoideae</taxon>
        <taxon>Spirodela</taxon>
    </lineage>
</organism>
<dbReference type="SMART" id="SM00856">
    <property type="entry name" value="PMEI"/>
    <property type="match status" value="1"/>
</dbReference>
<comment type="similarity">
    <text evidence="5">Belongs to the PMEI family.</text>
</comment>
<dbReference type="Gene3D" id="1.20.140.40">
    <property type="entry name" value="Invertase/pectin methylesterase inhibitor family protein"/>
    <property type="match status" value="1"/>
</dbReference>
<dbReference type="Pfam" id="PF04043">
    <property type="entry name" value="PMEI"/>
    <property type="match status" value="1"/>
</dbReference>
<evidence type="ECO:0000256" key="1">
    <source>
        <dbReference type="ARBA" id="ARBA00004239"/>
    </source>
</evidence>
<keyword evidence="9" id="KW-1185">Reference proteome</keyword>
<keyword evidence="4" id="KW-1015">Disulfide bond</keyword>
<accession>A0A7I8L302</accession>